<dbReference type="EMBL" id="JADEYS010000003">
    <property type="protein sequence ID" value="MBE9396432.1"/>
    <property type="molecule type" value="Genomic_DNA"/>
</dbReference>
<dbReference type="InterPro" id="IPR029044">
    <property type="entry name" value="Nucleotide-diphossugar_trans"/>
</dbReference>
<comment type="catalytic activity">
    <reaction evidence="7 8">
        <text>alpha-D-glucose 1-phosphate + UTP + H(+) = UDP-alpha-D-glucose + diphosphate</text>
        <dbReference type="Rhea" id="RHEA:19889"/>
        <dbReference type="ChEBI" id="CHEBI:15378"/>
        <dbReference type="ChEBI" id="CHEBI:33019"/>
        <dbReference type="ChEBI" id="CHEBI:46398"/>
        <dbReference type="ChEBI" id="CHEBI:58601"/>
        <dbReference type="ChEBI" id="CHEBI:58885"/>
        <dbReference type="EC" id="2.7.7.9"/>
    </reaction>
</comment>
<dbReference type="RefSeq" id="WP_193951985.1">
    <property type="nucleotide sequence ID" value="NZ_JADEYS010000003.1"/>
</dbReference>
<sequence length="292" mass="31351">MVRKAVIPVAGLGTRVLPASKAIPKEMLPVVDKPAIQLVVEEAVRAGIKEIILITRSGKEAIENHFDKHYEIEAELARKGKTAILESVKDILPSDVTLMAIRQPDAKGLGHAVLCAAAAVGTEPFAVLLPDVLVDCEEGETHDLSQMIENFSTESATQVMVERVADEDISKYGIADCSTAPAAGTSAAVVGFVEKPNTEDAPSNLAVVGRYVFPARIMDLLKDTKPGAGDEIQLTDAMDTLLKEQAMSVYRMSGKTFDCGNKAGYVEAVLNYALKHPETKEQTHALIKQLSV</sequence>
<dbReference type="AlphaFoldDB" id="A0A8J7FKN9"/>
<evidence type="ECO:0000256" key="8">
    <source>
        <dbReference type="RuleBase" id="RU361259"/>
    </source>
</evidence>
<accession>A0A8J7FKN9</accession>
<name>A0A8J7FKN9_9GAMM</name>
<protein>
    <recommendedName>
        <fullName evidence="3 8">UTP--glucose-1-phosphate uridylyltransferase</fullName>
        <ecNumber evidence="2 8">2.7.7.9</ecNumber>
    </recommendedName>
    <alternativeName>
        <fullName evidence="8">UDP-glucose pyrophosphorylase</fullName>
    </alternativeName>
</protein>
<dbReference type="EC" id="2.7.7.9" evidence="2 8"/>
<dbReference type="InterPro" id="IPR005835">
    <property type="entry name" value="NTP_transferase_dom"/>
</dbReference>
<evidence type="ECO:0000313" key="10">
    <source>
        <dbReference type="EMBL" id="MBE9396432.1"/>
    </source>
</evidence>
<comment type="caution">
    <text evidence="10">The sequence shown here is derived from an EMBL/GenBank/DDBJ whole genome shotgun (WGS) entry which is preliminary data.</text>
</comment>
<evidence type="ECO:0000256" key="2">
    <source>
        <dbReference type="ARBA" id="ARBA00012415"/>
    </source>
</evidence>
<keyword evidence="11" id="KW-1185">Reference proteome</keyword>
<evidence type="ECO:0000256" key="4">
    <source>
        <dbReference type="ARBA" id="ARBA00022679"/>
    </source>
</evidence>
<keyword evidence="4 8" id="KW-0808">Transferase</keyword>
<evidence type="ECO:0000256" key="1">
    <source>
        <dbReference type="ARBA" id="ARBA00006890"/>
    </source>
</evidence>
<dbReference type="Pfam" id="PF00483">
    <property type="entry name" value="NTP_transferase"/>
    <property type="match status" value="1"/>
</dbReference>
<dbReference type="Gene3D" id="3.90.550.10">
    <property type="entry name" value="Spore Coat Polysaccharide Biosynthesis Protein SpsA, Chain A"/>
    <property type="match status" value="1"/>
</dbReference>
<keyword evidence="5 8" id="KW-0548">Nucleotidyltransferase</keyword>
<dbReference type="PANTHER" id="PTHR43197:SF1">
    <property type="entry name" value="UTP--GLUCOSE-1-PHOSPHATE URIDYLYLTRANSFERASE"/>
    <property type="match status" value="1"/>
</dbReference>
<comment type="function">
    <text evidence="6">May play a role in stationary phase survival.</text>
</comment>
<dbReference type="NCBIfam" id="TIGR01099">
    <property type="entry name" value="galU"/>
    <property type="match status" value="1"/>
</dbReference>
<dbReference type="PANTHER" id="PTHR43197">
    <property type="entry name" value="UTP--GLUCOSE-1-PHOSPHATE URIDYLYLTRANSFERASE"/>
    <property type="match status" value="1"/>
</dbReference>
<dbReference type="GO" id="GO:0006011">
    <property type="term" value="P:UDP-alpha-D-glucose metabolic process"/>
    <property type="evidence" value="ECO:0007669"/>
    <property type="project" value="InterPro"/>
</dbReference>
<comment type="similarity">
    <text evidence="1 8">Belongs to the UDPGP type 2 family.</text>
</comment>
<feature type="domain" description="Nucleotidyl transferase" evidence="9">
    <location>
        <begin position="4"/>
        <end position="272"/>
    </location>
</feature>
<evidence type="ECO:0000256" key="5">
    <source>
        <dbReference type="ARBA" id="ARBA00022695"/>
    </source>
</evidence>
<evidence type="ECO:0000313" key="11">
    <source>
        <dbReference type="Proteomes" id="UP000640333"/>
    </source>
</evidence>
<evidence type="ECO:0000259" key="9">
    <source>
        <dbReference type="Pfam" id="PF00483"/>
    </source>
</evidence>
<dbReference type="SUPFAM" id="SSF53448">
    <property type="entry name" value="Nucleotide-diphospho-sugar transferases"/>
    <property type="match status" value="1"/>
</dbReference>
<dbReference type="Proteomes" id="UP000640333">
    <property type="component" value="Unassembled WGS sequence"/>
</dbReference>
<evidence type="ECO:0000256" key="6">
    <source>
        <dbReference type="ARBA" id="ARBA00037294"/>
    </source>
</evidence>
<dbReference type="InterPro" id="IPR005771">
    <property type="entry name" value="GalU_uridylyltTrfase_bac/arc"/>
</dbReference>
<dbReference type="GO" id="GO:0003983">
    <property type="term" value="F:UTP:glucose-1-phosphate uridylyltransferase activity"/>
    <property type="evidence" value="ECO:0007669"/>
    <property type="project" value="UniProtKB-EC"/>
</dbReference>
<organism evidence="10 11">
    <name type="scientific">Pontibacterium sinense</name>
    <dbReference type="NCBI Taxonomy" id="2781979"/>
    <lineage>
        <taxon>Bacteria</taxon>
        <taxon>Pseudomonadati</taxon>
        <taxon>Pseudomonadota</taxon>
        <taxon>Gammaproteobacteria</taxon>
        <taxon>Oceanospirillales</taxon>
        <taxon>Oceanospirillaceae</taxon>
        <taxon>Pontibacterium</taxon>
    </lineage>
</organism>
<dbReference type="CDD" id="cd02541">
    <property type="entry name" value="UGPase_prokaryotic"/>
    <property type="match status" value="1"/>
</dbReference>
<reference evidence="10" key="1">
    <citation type="submission" date="2020-10" db="EMBL/GenBank/DDBJ databases">
        <title>Bacterium isolated from coastal waters sediment.</title>
        <authorList>
            <person name="Chen R.-J."/>
            <person name="Lu D.-C."/>
            <person name="Zhu K.-L."/>
            <person name="Du Z.-J."/>
        </authorList>
    </citation>
    <scope>NUCLEOTIDE SEQUENCE</scope>
    <source>
        <strain evidence="10">N1Y112</strain>
    </source>
</reference>
<evidence type="ECO:0000256" key="3">
    <source>
        <dbReference type="ARBA" id="ARBA00019048"/>
    </source>
</evidence>
<gene>
    <name evidence="10" type="primary">galU</name>
    <name evidence="10" type="ORF">IOQ59_04065</name>
</gene>
<evidence type="ECO:0000256" key="7">
    <source>
        <dbReference type="ARBA" id="ARBA00048128"/>
    </source>
</evidence>
<proteinExistence type="inferred from homology"/>